<dbReference type="PIRSF" id="PIRSF026802">
    <property type="entry name" value="UCP026802"/>
    <property type="match status" value="1"/>
</dbReference>
<dbReference type="Proteomes" id="UP000007813">
    <property type="component" value="Unassembled WGS sequence"/>
</dbReference>
<evidence type="ECO:0000313" key="3">
    <source>
        <dbReference type="Proteomes" id="UP000007813"/>
    </source>
</evidence>
<dbReference type="eggNOG" id="arCOG02394">
    <property type="taxonomic scope" value="Archaea"/>
</dbReference>
<organism evidence="2 3">
    <name type="scientific">Halogranum salarium B-1</name>
    <dbReference type="NCBI Taxonomy" id="1210908"/>
    <lineage>
        <taxon>Archaea</taxon>
        <taxon>Methanobacteriati</taxon>
        <taxon>Methanobacteriota</taxon>
        <taxon>Stenosarchaea group</taxon>
        <taxon>Halobacteria</taxon>
        <taxon>Halobacteriales</taxon>
        <taxon>Haloferacaceae</taxon>
    </lineage>
</organism>
<dbReference type="OrthoDB" id="227825at2157"/>
<dbReference type="RefSeq" id="WP_009366016.1">
    <property type="nucleotide sequence ID" value="NZ_ALJD01000003.1"/>
</dbReference>
<dbReference type="PANTHER" id="PTHR42201:SF1">
    <property type="entry name" value="TAXIS PROTEIN"/>
    <property type="match status" value="1"/>
</dbReference>
<dbReference type="PANTHER" id="PTHR42201">
    <property type="entry name" value="TAXIS PROTEIN"/>
    <property type="match status" value="1"/>
</dbReference>
<dbReference type="GO" id="GO:0006935">
    <property type="term" value="P:chemotaxis"/>
    <property type="evidence" value="ECO:0007669"/>
    <property type="project" value="UniProtKB-UniRule"/>
</dbReference>
<dbReference type="Pfam" id="PF04283">
    <property type="entry name" value="CheF-arch"/>
    <property type="match status" value="1"/>
</dbReference>
<evidence type="ECO:0000313" key="2">
    <source>
        <dbReference type="EMBL" id="EJN60299.1"/>
    </source>
</evidence>
<dbReference type="EMBL" id="ALJD01000003">
    <property type="protein sequence ID" value="EJN60299.1"/>
    <property type="molecule type" value="Genomic_DNA"/>
</dbReference>
<dbReference type="PATRIC" id="fig|1210908.3.peg.857"/>
<proteinExistence type="predicted"/>
<dbReference type="InterPro" id="IPR007381">
    <property type="entry name" value="CheF1/F2"/>
</dbReference>
<comment type="function">
    <text evidence="1">Involved in taxis signal transduction.</text>
</comment>
<comment type="subunit">
    <text evidence="1">Interacts with chemotaxis (Che) proteins as well as flagella accessory (Fla) proteins.</text>
</comment>
<name>J3JGN9_9EURY</name>
<dbReference type="AlphaFoldDB" id="J3JGN9"/>
<comment type="caution">
    <text evidence="2">The sequence shown here is derived from an EMBL/GenBank/DDBJ whole genome shotgun (WGS) entry which is preliminary data.</text>
</comment>
<protein>
    <recommendedName>
        <fullName evidence="1">Taxis protein CheF</fullName>
    </recommendedName>
</protein>
<accession>J3JGN9</accession>
<gene>
    <name evidence="2" type="ORF">HSB1_09020</name>
</gene>
<reference evidence="2 3" key="1">
    <citation type="journal article" date="2012" name="J. Bacteriol.">
        <title>Draft Genome Sequence of the Extremely Halophilic Archaeon Halogranum salarium B-1T.</title>
        <authorList>
            <person name="Kim K.K."/>
            <person name="Lee K.C."/>
            <person name="Lee J.S."/>
        </authorList>
    </citation>
    <scope>NUCLEOTIDE SEQUENCE [LARGE SCALE GENOMIC DNA]</scope>
    <source>
        <strain evidence="2 3">B-1</strain>
    </source>
</reference>
<keyword evidence="1" id="KW-0145">Chemotaxis</keyword>
<sequence length="287" mass="32288">MSDSEYKIADTQGKFMQVVREGRQLNDADWTTGRLILSNRRLVLVGNEGKRTIPLSRIAKLGGRHDANQTVARVSGYVSLRFGKDVVLVAAEDHDSFEFDLYRALLDQRVVFARHPAVAGGVVQDTEWEKARLKVEEDTLNLALQSGKFVQLDLDDIGTVDTGERTVGEEKRLVLEAEHTEGETSVETYLSGSEQQCLVMESFLRKGEERSKADLDLGERENEVLMALYSGVSPFEIPNFLGMDVDDVEDIFEQLVELEVVEEVRIRREVALKPRGRNIASEAMNEQ</sequence>
<evidence type="ECO:0000256" key="1">
    <source>
        <dbReference type="PIRNR" id="PIRNR026802"/>
    </source>
</evidence>